<feature type="region of interest" description="Disordered" evidence="9">
    <location>
        <begin position="1"/>
        <end position="52"/>
    </location>
</feature>
<evidence type="ECO:0000256" key="5">
    <source>
        <dbReference type="ARBA" id="ARBA00022801"/>
    </source>
</evidence>
<evidence type="ECO:0000313" key="11">
    <source>
        <dbReference type="Proteomes" id="UP001497383"/>
    </source>
</evidence>
<sequence>MSKRRSEAFMAASNHWNKKQKVAETSKEGGDNNTSQTTERGNKKEQVSSKRRSYASPVKLLFNPSYPQDELAKVNRDTVTIEELVGSRDLQETFQFNFSVDLAFFLGYLHPNFIKERRNIVFVTGGRLLDPDSEETAIIKTKFNVAEVTADIPNRFGTHHTKMMVNFYADDSVEVVIMTSNITKLDFGGLTQMMWRSGKLDKGTTKGKKGIQFQADLLAYLRKYDKSRIDTLANRLAEYDFSRVDVDLVASAPGKYNLQNDHETILGYGSLWQALQRNDLLLDNRDTKNTHYNVLAQVSAISYPFSTEKWATAGIFSHLICPMIFSKNQAFQMLAPGKESIREHQREHNYSPSIVFPTVDEVAASNVGFASGGAIHFDYTKSFVHKNYFSQAIKPYLKKWDSSRGEATTKTGREKVMPHVKLYMCDNGDDWNSLKWCYMGSHNLSKQAWGSRKGNKFANSSPDEYEVSSYELGVLITPKENTTLVPSYLADEGKEPDKTFLRMPFALPPANYGASDLPWSLHVSYGDKKDSQGLSYDID</sequence>
<dbReference type="Proteomes" id="UP001497383">
    <property type="component" value="Chromosome 3"/>
</dbReference>
<dbReference type="PANTHER" id="PTHR12415">
    <property type="entry name" value="TYROSYL-DNA PHOSPHODIESTERASE 1"/>
    <property type="match status" value="1"/>
</dbReference>
<dbReference type="PANTHER" id="PTHR12415:SF0">
    <property type="entry name" value="TYROSYL-DNA PHOSPHODIESTERASE 1"/>
    <property type="match status" value="1"/>
</dbReference>
<dbReference type="RefSeq" id="XP_066829306.1">
    <property type="nucleotide sequence ID" value="XM_066972359.1"/>
</dbReference>
<evidence type="ECO:0008006" key="12">
    <source>
        <dbReference type="Google" id="ProtNLM"/>
    </source>
</evidence>
<keyword evidence="7" id="KW-0234">DNA repair</keyword>
<name>A0ABP0ZJ29_9ASCO</name>
<keyword evidence="8" id="KW-0539">Nucleus</keyword>
<keyword evidence="11" id="KW-1185">Reference proteome</keyword>
<evidence type="ECO:0000256" key="8">
    <source>
        <dbReference type="ARBA" id="ARBA00023242"/>
    </source>
</evidence>
<keyword evidence="5" id="KW-0378">Hydrolase</keyword>
<evidence type="ECO:0000313" key="10">
    <source>
        <dbReference type="EMBL" id="CAK9438003.1"/>
    </source>
</evidence>
<comment type="subcellular location">
    <subcellularLocation>
        <location evidence="1">Nucleus</location>
    </subcellularLocation>
</comment>
<keyword evidence="6" id="KW-0269">Exonuclease</keyword>
<dbReference type="EMBL" id="OZ022407">
    <property type="protein sequence ID" value="CAK9438003.1"/>
    <property type="molecule type" value="Genomic_DNA"/>
</dbReference>
<dbReference type="GeneID" id="92207564"/>
<evidence type="ECO:0000256" key="9">
    <source>
        <dbReference type="SAM" id="MobiDB-lite"/>
    </source>
</evidence>
<evidence type="ECO:0000256" key="2">
    <source>
        <dbReference type="ARBA" id="ARBA00010205"/>
    </source>
</evidence>
<evidence type="ECO:0000256" key="1">
    <source>
        <dbReference type="ARBA" id="ARBA00004123"/>
    </source>
</evidence>
<evidence type="ECO:0000256" key="6">
    <source>
        <dbReference type="ARBA" id="ARBA00022839"/>
    </source>
</evidence>
<dbReference type="SUPFAM" id="SSF56024">
    <property type="entry name" value="Phospholipase D/nuclease"/>
    <property type="match status" value="2"/>
</dbReference>
<comment type="similarity">
    <text evidence="2">Belongs to the tyrosyl-DNA phosphodiesterase family.</text>
</comment>
<dbReference type="InterPro" id="IPR010347">
    <property type="entry name" value="Tdp1"/>
</dbReference>
<evidence type="ECO:0000256" key="7">
    <source>
        <dbReference type="ARBA" id="ARBA00023204"/>
    </source>
</evidence>
<evidence type="ECO:0000256" key="4">
    <source>
        <dbReference type="ARBA" id="ARBA00022763"/>
    </source>
</evidence>
<evidence type="ECO:0000256" key="3">
    <source>
        <dbReference type="ARBA" id="ARBA00022722"/>
    </source>
</evidence>
<proteinExistence type="inferred from homology"/>
<keyword evidence="3" id="KW-0540">Nuclease</keyword>
<accession>A0ABP0ZJ29</accession>
<organism evidence="10 11">
    <name type="scientific">Lodderomyces beijingensis</name>
    <dbReference type="NCBI Taxonomy" id="1775926"/>
    <lineage>
        <taxon>Eukaryota</taxon>
        <taxon>Fungi</taxon>
        <taxon>Dikarya</taxon>
        <taxon>Ascomycota</taxon>
        <taxon>Saccharomycotina</taxon>
        <taxon>Pichiomycetes</taxon>
        <taxon>Debaryomycetaceae</taxon>
        <taxon>Candida/Lodderomyces clade</taxon>
        <taxon>Lodderomyces</taxon>
    </lineage>
</organism>
<reference evidence="10 11" key="1">
    <citation type="submission" date="2024-03" db="EMBL/GenBank/DDBJ databases">
        <authorList>
            <person name="Brejova B."/>
        </authorList>
    </citation>
    <scope>NUCLEOTIDE SEQUENCE [LARGE SCALE GENOMIC DNA]</scope>
    <source>
        <strain evidence="10 11">CBS 14171</strain>
    </source>
</reference>
<keyword evidence="4" id="KW-0227">DNA damage</keyword>
<dbReference type="Gene3D" id="3.30.870.10">
    <property type="entry name" value="Endonuclease Chain A"/>
    <property type="match status" value="2"/>
</dbReference>
<gene>
    <name evidence="10" type="ORF">LODBEIA_P23680</name>
</gene>
<protein>
    <recommendedName>
        <fullName evidence="12">PLD phosphodiesterase domain-containing protein</fullName>
    </recommendedName>
</protein>
<dbReference type="CDD" id="cd09196">
    <property type="entry name" value="PLDc_yTdp1_2"/>
    <property type="match status" value="1"/>
</dbReference>
<dbReference type="Pfam" id="PF06087">
    <property type="entry name" value="Tyr-DNA_phospho"/>
    <property type="match status" value="1"/>
</dbReference>
<feature type="compositionally biased region" description="Basic and acidic residues" evidence="9">
    <location>
        <begin position="21"/>
        <end position="30"/>
    </location>
</feature>